<evidence type="ECO:0000256" key="4">
    <source>
        <dbReference type="ARBA" id="ARBA00020268"/>
    </source>
</evidence>
<feature type="transmembrane region" description="Helical" evidence="15">
    <location>
        <begin position="95"/>
        <end position="117"/>
    </location>
</feature>
<dbReference type="GO" id="GO:0005886">
    <property type="term" value="C:plasma membrane"/>
    <property type="evidence" value="ECO:0007669"/>
    <property type="project" value="UniProtKB-SubCell"/>
</dbReference>
<comment type="function">
    <text evidence="1">Multidrug efflux pump.</text>
</comment>
<evidence type="ECO:0000256" key="9">
    <source>
        <dbReference type="ARBA" id="ARBA00022692"/>
    </source>
</evidence>
<comment type="similarity">
    <text evidence="3">Belongs to the multi antimicrobial extrusion (MATE) (TC 2.A.66.1) family. MepA subfamily.</text>
</comment>
<evidence type="ECO:0000313" key="17">
    <source>
        <dbReference type="Proteomes" id="UP000184080"/>
    </source>
</evidence>
<dbReference type="RefSeq" id="WP_073009092.1">
    <property type="nucleotide sequence ID" value="NZ_FQZO01000005.1"/>
</dbReference>
<dbReference type="STRING" id="1121298.SAMN05444401_3289"/>
<comment type="subcellular location">
    <subcellularLocation>
        <location evidence="2">Cell membrane</location>
        <topology evidence="2">Multi-pass membrane protein</topology>
    </subcellularLocation>
</comment>
<organism evidence="16 17">
    <name type="scientific">Clostridium amylolyticum</name>
    <dbReference type="NCBI Taxonomy" id="1121298"/>
    <lineage>
        <taxon>Bacteria</taxon>
        <taxon>Bacillati</taxon>
        <taxon>Bacillota</taxon>
        <taxon>Clostridia</taxon>
        <taxon>Eubacteriales</taxon>
        <taxon>Clostridiaceae</taxon>
        <taxon>Clostridium</taxon>
    </lineage>
</organism>
<dbReference type="AlphaFoldDB" id="A0A1M6JZ41"/>
<evidence type="ECO:0000256" key="10">
    <source>
        <dbReference type="ARBA" id="ARBA00022989"/>
    </source>
</evidence>
<dbReference type="PANTHER" id="PTHR43298:SF2">
    <property type="entry name" value="FMN_FAD EXPORTER YEEO-RELATED"/>
    <property type="match status" value="1"/>
</dbReference>
<dbReference type="InterPro" id="IPR048279">
    <property type="entry name" value="MdtK-like"/>
</dbReference>
<dbReference type="PIRSF" id="PIRSF006603">
    <property type="entry name" value="DinF"/>
    <property type="match status" value="1"/>
</dbReference>
<evidence type="ECO:0000256" key="2">
    <source>
        <dbReference type="ARBA" id="ARBA00004651"/>
    </source>
</evidence>
<evidence type="ECO:0000256" key="6">
    <source>
        <dbReference type="ARBA" id="ARBA00022448"/>
    </source>
</evidence>
<evidence type="ECO:0000256" key="1">
    <source>
        <dbReference type="ARBA" id="ARBA00003408"/>
    </source>
</evidence>
<dbReference type="PANTHER" id="PTHR43298">
    <property type="entry name" value="MULTIDRUG RESISTANCE PROTEIN NORM-RELATED"/>
    <property type="match status" value="1"/>
</dbReference>
<feature type="transmembrane region" description="Helical" evidence="15">
    <location>
        <begin position="173"/>
        <end position="191"/>
    </location>
</feature>
<dbReference type="InterPro" id="IPR045070">
    <property type="entry name" value="MATE_MepA-like"/>
</dbReference>
<keyword evidence="11" id="KW-0406">Ion transport</keyword>
<dbReference type="GO" id="GO:0042910">
    <property type="term" value="F:xenobiotic transmembrane transporter activity"/>
    <property type="evidence" value="ECO:0007669"/>
    <property type="project" value="InterPro"/>
</dbReference>
<feature type="transmembrane region" description="Helical" evidence="15">
    <location>
        <begin position="242"/>
        <end position="264"/>
    </location>
</feature>
<evidence type="ECO:0000256" key="14">
    <source>
        <dbReference type="ARBA" id="ARBA00031636"/>
    </source>
</evidence>
<dbReference type="CDD" id="cd13143">
    <property type="entry name" value="MATE_MepA_like"/>
    <property type="match status" value="1"/>
</dbReference>
<dbReference type="NCBIfam" id="TIGR00797">
    <property type="entry name" value="matE"/>
    <property type="match status" value="1"/>
</dbReference>
<dbReference type="Pfam" id="PF01554">
    <property type="entry name" value="MatE"/>
    <property type="match status" value="2"/>
</dbReference>
<feature type="transmembrane region" description="Helical" evidence="15">
    <location>
        <begin position="327"/>
        <end position="351"/>
    </location>
</feature>
<reference evidence="16 17" key="1">
    <citation type="submission" date="2016-11" db="EMBL/GenBank/DDBJ databases">
        <authorList>
            <person name="Jaros S."/>
            <person name="Januszkiewicz K."/>
            <person name="Wedrychowicz H."/>
        </authorList>
    </citation>
    <scope>NUCLEOTIDE SEQUENCE [LARGE SCALE GENOMIC DNA]</scope>
    <source>
        <strain evidence="16 17">DSM 21864</strain>
    </source>
</reference>
<dbReference type="GO" id="GO:0006811">
    <property type="term" value="P:monoatomic ion transport"/>
    <property type="evidence" value="ECO:0007669"/>
    <property type="project" value="UniProtKB-KW"/>
</dbReference>
<keyword evidence="13" id="KW-0046">Antibiotic resistance</keyword>
<sequence>MGIDNKIFTTGKTKSILLKFAIPTIISLLVVELYNMVDTVFVGRHVGTDAIGALTLAFPVQRLLSALALLVGVGTTTIVARNLGEKNYDELKKTIINSLVLNMGILITVILSLYIFKEKIIYFLGASEVTYPLAQEYISIILIGGLFQGLGIVMCCIMTALGNTKITLLSNSLGAVTNIIVDFILVALLGFGVKGAAFATVLSQFLAFLFALIKFMKVKKYYSLNFTMKGLSKHLSFDMSKVILSIGFSTFIVEISDAVVAVILNNLLYVKGGDAAVVMIGIITRVSMFMFIAIIGISSSMQPIVAYNYGAENYEEMRNTLKVSMKTVTFISVVFWAILIIFSNGIIGFFLKDKSLLNETVKAFRMCISILPTVGLYYIAIYFYQAIGDAKNSFFLSIYRQLVIFIPISLVLINFMGVPGAWISFPISDAISALTSIYFLYKVWNLDFEYDTDESYA</sequence>
<keyword evidence="6" id="KW-0813">Transport</keyword>
<dbReference type="Proteomes" id="UP000184080">
    <property type="component" value="Unassembled WGS sequence"/>
</dbReference>
<evidence type="ECO:0000256" key="8">
    <source>
        <dbReference type="ARBA" id="ARBA00022475"/>
    </source>
</evidence>
<dbReference type="EMBL" id="FQZO01000005">
    <property type="protein sequence ID" value="SHJ51956.1"/>
    <property type="molecule type" value="Genomic_DNA"/>
</dbReference>
<dbReference type="GO" id="GO:0015297">
    <property type="term" value="F:antiporter activity"/>
    <property type="evidence" value="ECO:0007669"/>
    <property type="project" value="UniProtKB-KW"/>
</dbReference>
<evidence type="ECO:0000256" key="7">
    <source>
        <dbReference type="ARBA" id="ARBA00022449"/>
    </source>
</evidence>
<feature type="transmembrane region" description="Helical" evidence="15">
    <location>
        <begin position="276"/>
        <end position="297"/>
    </location>
</feature>
<evidence type="ECO:0000256" key="12">
    <source>
        <dbReference type="ARBA" id="ARBA00023136"/>
    </source>
</evidence>
<dbReference type="OrthoDB" id="9811110at2"/>
<dbReference type="InterPro" id="IPR050222">
    <property type="entry name" value="MATE_MdtK"/>
</dbReference>
<evidence type="ECO:0000256" key="3">
    <source>
        <dbReference type="ARBA" id="ARBA00008417"/>
    </source>
</evidence>
<keyword evidence="8" id="KW-1003">Cell membrane</keyword>
<evidence type="ECO:0000256" key="13">
    <source>
        <dbReference type="ARBA" id="ARBA00023251"/>
    </source>
</evidence>
<keyword evidence="17" id="KW-1185">Reference proteome</keyword>
<feature type="transmembrane region" description="Helical" evidence="15">
    <location>
        <begin position="396"/>
        <end position="416"/>
    </location>
</feature>
<accession>A0A1M6JZ41</accession>
<gene>
    <name evidence="16" type="ORF">SAMN05444401_3289</name>
</gene>
<dbReference type="InterPro" id="IPR002528">
    <property type="entry name" value="MATE_fam"/>
</dbReference>
<feature type="transmembrane region" description="Helical" evidence="15">
    <location>
        <begin position="197"/>
        <end position="216"/>
    </location>
</feature>
<protein>
    <recommendedName>
        <fullName evidence="5">Multidrug export protein MepA</fullName>
    </recommendedName>
    <alternativeName>
        <fullName evidence="14">Multidrug-efflux transporter</fullName>
    </alternativeName>
    <alternativeName>
        <fullName evidence="4">Probable multidrug resistance protein NorM</fullName>
    </alternativeName>
</protein>
<keyword evidence="10 15" id="KW-1133">Transmembrane helix</keyword>
<proteinExistence type="inferred from homology"/>
<evidence type="ECO:0000256" key="5">
    <source>
        <dbReference type="ARBA" id="ARBA00022106"/>
    </source>
</evidence>
<feature type="transmembrane region" description="Helical" evidence="15">
    <location>
        <begin position="363"/>
        <end position="384"/>
    </location>
</feature>
<feature type="transmembrane region" description="Helical" evidence="15">
    <location>
        <begin position="137"/>
        <end position="161"/>
    </location>
</feature>
<evidence type="ECO:0000256" key="15">
    <source>
        <dbReference type="SAM" id="Phobius"/>
    </source>
</evidence>
<feature type="transmembrane region" description="Helical" evidence="15">
    <location>
        <begin position="16"/>
        <end position="37"/>
    </location>
</feature>
<dbReference type="GO" id="GO:0046677">
    <property type="term" value="P:response to antibiotic"/>
    <property type="evidence" value="ECO:0007669"/>
    <property type="project" value="UniProtKB-KW"/>
</dbReference>
<name>A0A1M6JZ41_9CLOT</name>
<feature type="transmembrane region" description="Helical" evidence="15">
    <location>
        <begin position="63"/>
        <end position="83"/>
    </location>
</feature>
<keyword evidence="12 15" id="KW-0472">Membrane</keyword>
<evidence type="ECO:0000313" key="16">
    <source>
        <dbReference type="EMBL" id="SHJ51956.1"/>
    </source>
</evidence>
<keyword evidence="7" id="KW-0050">Antiport</keyword>
<evidence type="ECO:0000256" key="11">
    <source>
        <dbReference type="ARBA" id="ARBA00023065"/>
    </source>
</evidence>
<keyword evidence="9 15" id="KW-0812">Transmembrane</keyword>